<accession>A0AAW0V5L0</accession>
<keyword evidence="1" id="KW-0238">DNA-binding</keyword>
<evidence type="ECO:0000256" key="1">
    <source>
        <dbReference type="ARBA" id="ARBA00023125"/>
    </source>
</evidence>
<feature type="non-terminal residue" evidence="3">
    <location>
        <position position="139"/>
    </location>
</feature>
<protein>
    <recommendedName>
        <fullName evidence="2">HTH CENPB-type domain-containing protein</fullName>
    </recommendedName>
</protein>
<comment type="caution">
    <text evidence="3">The sequence shown here is derived from an EMBL/GenBank/DDBJ whole genome shotgun (WGS) entry which is preliminary data.</text>
</comment>
<evidence type="ECO:0000259" key="2">
    <source>
        <dbReference type="PROSITE" id="PS51253"/>
    </source>
</evidence>
<evidence type="ECO:0000313" key="3">
    <source>
        <dbReference type="EMBL" id="KAK8407607.1"/>
    </source>
</evidence>
<dbReference type="InterPro" id="IPR006600">
    <property type="entry name" value="HTH_CenpB_DNA-bd_dom"/>
</dbReference>
<feature type="domain" description="HTH CENPB-type" evidence="2">
    <location>
        <begin position="1"/>
        <end position="27"/>
    </location>
</feature>
<dbReference type="PROSITE" id="PS51253">
    <property type="entry name" value="HTH_CENPB"/>
    <property type="match status" value="1"/>
</dbReference>
<dbReference type="PANTHER" id="PTHR19303:SF16">
    <property type="entry name" value="JERKY PROTEIN HOMOLOG-LIKE"/>
    <property type="match status" value="1"/>
</dbReference>
<sequence length="139" mass="15838">MGDEGACQLFDGWLHRFKVRHGIRKLDISGESKSANLPSAEEFVDRFAKIVEEHNLTSEQIYNADETGLFYRCLPRTTLASESEGDVKGFKQSKDRLTVLCCANMAGTHKVKLCVVGKHKKPRCFKNVNYLPVDYRNQR</sequence>
<dbReference type="AlphaFoldDB" id="A0AAW0V5L0"/>
<organism evidence="3 4">
    <name type="scientific">Scylla paramamosain</name>
    <name type="common">Mud crab</name>
    <dbReference type="NCBI Taxonomy" id="85552"/>
    <lineage>
        <taxon>Eukaryota</taxon>
        <taxon>Metazoa</taxon>
        <taxon>Ecdysozoa</taxon>
        <taxon>Arthropoda</taxon>
        <taxon>Crustacea</taxon>
        <taxon>Multicrustacea</taxon>
        <taxon>Malacostraca</taxon>
        <taxon>Eumalacostraca</taxon>
        <taxon>Eucarida</taxon>
        <taxon>Decapoda</taxon>
        <taxon>Pleocyemata</taxon>
        <taxon>Brachyura</taxon>
        <taxon>Eubrachyura</taxon>
        <taxon>Portunoidea</taxon>
        <taxon>Portunidae</taxon>
        <taxon>Portuninae</taxon>
        <taxon>Scylla</taxon>
    </lineage>
</organism>
<dbReference type="InterPro" id="IPR004875">
    <property type="entry name" value="DDE_SF_endonuclease_dom"/>
</dbReference>
<keyword evidence="4" id="KW-1185">Reference proteome</keyword>
<name>A0AAW0V5L0_SCYPA</name>
<dbReference type="Proteomes" id="UP001487740">
    <property type="component" value="Unassembled WGS sequence"/>
</dbReference>
<reference evidence="3 4" key="1">
    <citation type="submission" date="2023-03" db="EMBL/GenBank/DDBJ databases">
        <title>High-quality genome of Scylla paramamosain provides insights in environmental adaptation.</title>
        <authorList>
            <person name="Zhang L."/>
        </authorList>
    </citation>
    <scope>NUCLEOTIDE SEQUENCE [LARGE SCALE GENOMIC DNA]</scope>
    <source>
        <strain evidence="3">LZ_2023a</strain>
        <tissue evidence="3">Muscle</tissue>
    </source>
</reference>
<dbReference type="GO" id="GO:0003677">
    <property type="term" value="F:DNA binding"/>
    <property type="evidence" value="ECO:0007669"/>
    <property type="project" value="UniProtKB-KW"/>
</dbReference>
<dbReference type="EMBL" id="JARAKH010000001">
    <property type="protein sequence ID" value="KAK8407607.1"/>
    <property type="molecule type" value="Genomic_DNA"/>
</dbReference>
<dbReference type="Pfam" id="PF03184">
    <property type="entry name" value="DDE_1"/>
    <property type="match status" value="1"/>
</dbReference>
<gene>
    <name evidence="3" type="ORF">O3P69_002274</name>
</gene>
<evidence type="ECO:0000313" key="4">
    <source>
        <dbReference type="Proteomes" id="UP001487740"/>
    </source>
</evidence>
<dbReference type="PANTHER" id="PTHR19303">
    <property type="entry name" value="TRANSPOSON"/>
    <property type="match status" value="1"/>
</dbReference>
<dbReference type="GO" id="GO:0005634">
    <property type="term" value="C:nucleus"/>
    <property type="evidence" value="ECO:0007669"/>
    <property type="project" value="TreeGrafter"/>
</dbReference>
<proteinExistence type="predicted"/>
<dbReference type="InterPro" id="IPR050863">
    <property type="entry name" value="CenT-Element_Derived"/>
</dbReference>